<evidence type="ECO:0000313" key="2">
    <source>
        <dbReference type="Proteomes" id="UP001589608"/>
    </source>
</evidence>
<name>A0ABV5MBS5_9ACTN</name>
<evidence type="ECO:0000313" key="1">
    <source>
        <dbReference type="EMBL" id="MFB9446280.1"/>
    </source>
</evidence>
<comment type="caution">
    <text evidence="1">The sequence shown here is derived from an EMBL/GenBank/DDBJ whole genome shotgun (WGS) entry which is preliminary data.</text>
</comment>
<accession>A0ABV5MBS5</accession>
<gene>
    <name evidence="1" type="ORF">ACFFTR_24620</name>
</gene>
<proteinExistence type="predicted"/>
<dbReference type="RefSeq" id="WP_223102295.1">
    <property type="nucleotide sequence ID" value="NZ_CP061913.1"/>
</dbReference>
<sequence>MIAVTALLGTAVVDALTALARLLGDPRRGAFAKRVDLLVDPTRDQAWRALQAASRSAEDTLLVHFVGPAAGLAPHRSGRPGRRDPAR</sequence>
<keyword evidence="2" id="KW-1185">Reference proteome</keyword>
<dbReference type="Proteomes" id="UP001589608">
    <property type="component" value="Unassembled WGS sequence"/>
</dbReference>
<organism evidence="1 2">
    <name type="scientific">Dactylosporangium vinaceum</name>
    <dbReference type="NCBI Taxonomy" id="53362"/>
    <lineage>
        <taxon>Bacteria</taxon>
        <taxon>Bacillati</taxon>
        <taxon>Actinomycetota</taxon>
        <taxon>Actinomycetes</taxon>
        <taxon>Micromonosporales</taxon>
        <taxon>Micromonosporaceae</taxon>
        <taxon>Dactylosporangium</taxon>
    </lineage>
</organism>
<dbReference type="EMBL" id="JBHMCA010000046">
    <property type="protein sequence ID" value="MFB9446280.1"/>
    <property type="molecule type" value="Genomic_DNA"/>
</dbReference>
<protein>
    <submittedName>
        <fullName evidence="1">Uncharacterized protein</fullName>
    </submittedName>
</protein>
<reference evidence="1 2" key="1">
    <citation type="submission" date="2024-09" db="EMBL/GenBank/DDBJ databases">
        <authorList>
            <person name="Sun Q."/>
            <person name="Mori K."/>
        </authorList>
    </citation>
    <scope>NUCLEOTIDE SEQUENCE [LARGE SCALE GENOMIC DNA]</scope>
    <source>
        <strain evidence="1 2">JCM 3307</strain>
    </source>
</reference>